<evidence type="ECO:0000313" key="3">
    <source>
        <dbReference type="Proteomes" id="UP001597304"/>
    </source>
</evidence>
<dbReference type="EMBL" id="JBHUEJ010000022">
    <property type="protein sequence ID" value="MFD1711253.1"/>
    <property type="molecule type" value="Genomic_DNA"/>
</dbReference>
<reference evidence="3" key="1">
    <citation type="journal article" date="2019" name="Int. J. Syst. Evol. Microbiol.">
        <title>The Global Catalogue of Microorganisms (GCM) 10K type strain sequencing project: providing services to taxonomists for standard genome sequencing and annotation.</title>
        <authorList>
            <consortium name="The Broad Institute Genomics Platform"/>
            <consortium name="The Broad Institute Genome Sequencing Center for Infectious Disease"/>
            <person name="Wu L."/>
            <person name="Ma J."/>
        </authorList>
    </citation>
    <scope>NUCLEOTIDE SEQUENCE [LARGE SCALE GENOMIC DNA]</scope>
    <source>
        <strain evidence="3">LMG 29247</strain>
    </source>
</reference>
<organism evidence="2 3">
    <name type="scientific">Ottowia flava</name>
    <dbReference type="NCBI Taxonomy" id="2675430"/>
    <lineage>
        <taxon>Bacteria</taxon>
        <taxon>Pseudomonadati</taxon>
        <taxon>Pseudomonadota</taxon>
        <taxon>Betaproteobacteria</taxon>
        <taxon>Burkholderiales</taxon>
        <taxon>Comamonadaceae</taxon>
        <taxon>Ottowia</taxon>
    </lineage>
</organism>
<keyword evidence="3" id="KW-1185">Reference proteome</keyword>
<dbReference type="RefSeq" id="WP_255507552.1">
    <property type="nucleotide sequence ID" value="NZ_JBHUEJ010000022.1"/>
</dbReference>
<evidence type="ECO:0000313" key="2">
    <source>
        <dbReference type="EMBL" id="MFD1711253.1"/>
    </source>
</evidence>
<sequence>MAAPSAITVGRAVARRQPGQDQHGFAFQQAAQGHGPVAVLGD</sequence>
<accession>A0ABW4KY48</accession>
<evidence type="ECO:0000256" key="1">
    <source>
        <dbReference type="SAM" id="MobiDB-lite"/>
    </source>
</evidence>
<name>A0ABW4KY48_9BURK</name>
<protein>
    <submittedName>
        <fullName evidence="2">Uncharacterized protein</fullName>
    </submittedName>
</protein>
<gene>
    <name evidence="2" type="ORF">ACFSF0_11575</name>
</gene>
<dbReference type="Proteomes" id="UP001597304">
    <property type="component" value="Unassembled WGS sequence"/>
</dbReference>
<comment type="caution">
    <text evidence="2">The sequence shown here is derived from an EMBL/GenBank/DDBJ whole genome shotgun (WGS) entry which is preliminary data.</text>
</comment>
<feature type="region of interest" description="Disordered" evidence="1">
    <location>
        <begin position="1"/>
        <end position="21"/>
    </location>
</feature>
<proteinExistence type="predicted"/>